<organism evidence="1 2">
    <name type="scientific">Aquimarina aggregata</name>
    <dbReference type="NCBI Taxonomy" id="1642818"/>
    <lineage>
        <taxon>Bacteria</taxon>
        <taxon>Pseudomonadati</taxon>
        <taxon>Bacteroidota</taxon>
        <taxon>Flavobacteriia</taxon>
        <taxon>Flavobacteriales</taxon>
        <taxon>Flavobacteriaceae</taxon>
        <taxon>Aquimarina</taxon>
    </lineage>
</organism>
<evidence type="ECO:0000313" key="1">
    <source>
        <dbReference type="EMBL" id="KZS38201.1"/>
    </source>
</evidence>
<name>A0A162WN29_9FLAO</name>
<dbReference type="Proteomes" id="UP000076715">
    <property type="component" value="Unassembled WGS sequence"/>
</dbReference>
<dbReference type="EMBL" id="LQRT01000060">
    <property type="protein sequence ID" value="KZS38201.1"/>
    <property type="molecule type" value="Genomic_DNA"/>
</dbReference>
<evidence type="ECO:0000313" key="2">
    <source>
        <dbReference type="Proteomes" id="UP000076715"/>
    </source>
</evidence>
<keyword evidence="2" id="KW-1185">Reference proteome</keyword>
<gene>
    <name evidence="1" type="ORF">AWE51_19380</name>
</gene>
<accession>A0A162WN29</accession>
<reference evidence="1 2" key="1">
    <citation type="submission" date="2016-01" db="EMBL/GenBank/DDBJ databases">
        <title>The draft genome sequence of Aquimarina sp. RZW4-3-2.</title>
        <authorList>
            <person name="Wang Y."/>
        </authorList>
    </citation>
    <scope>NUCLEOTIDE SEQUENCE [LARGE SCALE GENOMIC DNA]</scope>
    <source>
        <strain evidence="1 2">RZW4-3-2</strain>
    </source>
</reference>
<proteinExistence type="predicted"/>
<comment type="caution">
    <text evidence="1">The sequence shown here is derived from an EMBL/GenBank/DDBJ whole genome shotgun (WGS) entry which is preliminary data.</text>
</comment>
<protein>
    <submittedName>
        <fullName evidence="1">Uncharacterized protein</fullName>
    </submittedName>
</protein>
<dbReference type="AlphaFoldDB" id="A0A162WN29"/>
<sequence>MIIISCEKDSLESMPEKQTTFDNQDIIGPENKASSGRTFTDATGTIEIYIGSTQVFHNGNPNLVSGNAYVPNGFVCIGGGARINIPYAYPPYSSDPGSLLTMSAPLNNGLFNGWQAEAKAHSRPNGNPWSLLVDVVGMRLKDNNGNYIPAQDLKNSLRLFSRTSARAGHPSTSVAVSNGYQLIGGGAKVNWSGYGNLLTESYPLGNSWKVKSKDHLVVSPATITAYAIGIKNTIPNFGSFKIDQVADCKTPNYYASIYSRDAFFERSEGYLTTCAGGKTTYNGNGRMLVGLSSFQRDGSFVESKDHLSTDTGTICAYAVGIKKIL</sequence>